<evidence type="ECO:0000256" key="3">
    <source>
        <dbReference type="SAM" id="SignalP"/>
    </source>
</evidence>
<dbReference type="Gene3D" id="1.10.287.470">
    <property type="entry name" value="Helix hairpin bin"/>
    <property type="match status" value="1"/>
</dbReference>
<feature type="domain" description="CzcB-like C-terminal circularly permuted SH3-like" evidence="4">
    <location>
        <begin position="324"/>
        <end position="380"/>
    </location>
</feature>
<dbReference type="GO" id="GO:0016020">
    <property type="term" value="C:membrane"/>
    <property type="evidence" value="ECO:0007669"/>
    <property type="project" value="InterPro"/>
</dbReference>
<sequence>MTRNNMKTEKTTAFAFLLALSCGICACIGENGPSAEQDSKTVTADSTRGQEIVELTEAQLQHADIETGKAAQKASSAAITVNGLAVAPPENRHTVGFPMGGYLSSVRLVNGAPVRKGTVMATLEDMAFIQLQEDYLMAKSRLVAAQADYKRQQVLNSTQSASDKVFQQARAEYENQRILVASQGEKLRLIGIDPATLDESHITREVELRSPINGIVSNVLANPGKYTAPEDVLFELVDPSKVYLALSVYEKDARLLKQGQRVSCYANTDPRKRYEATVELINGSINENRAVEVWCSFTSSPAPLMPGTFVTAEIQLSDEAGQTLPEEAVVRWQNKHYVFSAEGERRFAMRAVEIGHTADGYVQIVSGLPENDIVLKNAYSLLMMLKNGEEGG</sequence>
<dbReference type="Gene3D" id="2.40.30.170">
    <property type="match status" value="1"/>
</dbReference>
<dbReference type="InterPro" id="IPR058649">
    <property type="entry name" value="CzcB_C"/>
</dbReference>
<proteinExistence type="inferred from homology"/>
<dbReference type="Gene3D" id="2.40.50.100">
    <property type="match status" value="1"/>
</dbReference>
<dbReference type="PANTHER" id="PTHR30097:SF4">
    <property type="entry name" value="SLR6042 PROTEIN"/>
    <property type="match status" value="1"/>
</dbReference>
<evidence type="ECO:0000313" key="6">
    <source>
        <dbReference type="Proteomes" id="UP000198916"/>
    </source>
</evidence>
<evidence type="ECO:0000256" key="1">
    <source>
        <dbReference type="ARBA" id="ARBA00009477"/>
    </source>
</evidence>
<dbReference type="GO" id="GO:0060003">
    <property type="term" value="P:copper ion export"/>
    <property type="evidence" value="ECO:0007669"/>
    <property type="project" value="TreeGrafter"/>
</dbReference>
<dbReference type="PROSITE" id="PS51257">
    <property type="entry name" value="PROKAR_LIPOPROTEIN"/>
    <property type="match status" value="1"/>
</dbReference>
<organism evidence="5 6">
    <name type="scientific">Parapedobacter koreensis</name>
    <dbReference type="NCBI Taxonomy" id="332977"/>
    <lineage>
        <taxon>Bacteria</taxon>
        <taxon>Pseudomonadati</taxon>
        <taxon>Bacteroidota</taxon>
        <taxon>Sphingobacteriia</taxon>
        <taxon>Sphingobacteriales</taxon>
        <taxon>Sphingobacteriaceae</taxon>
        <taxon>Parapedobacter</taxon>
    </lineage>
</organism>
<dbReference type="STRING" id="332977.SAMN05421740_101166"/>
<name>A0A1H7F8P8_9SPHI</name>
<comment type="similarity">
    <text evidence="1">Belongs to the membrane fusion protein (MFP) (TC 8.A.1) family.</text>
</comment>
<dbReference type="Pfam" id="PF25975">
    <property type="entry name" value="CzcB_C"/>
    <property type="match status" value="1"/>
</dbReference>
<dbReference type="InterPro" id="IPR051909">
    <property type="entry name" value="MFP_Cation_Efflux"/>
</dbReference>
<evidence type="ECO:0000259" key="4">
    <source>
        <dbReference type="Pfam" id="PF25975"/>
    </source>
</evidence>
<dbReference type="GO" id="GO:0030313">
    <property type="term" value="C:cell envelope"/>
    <property type="evidence" value="ECO:0007669"/>
    <property type="project" value="TreeGrafter"/>
</dbReference>
<feature type="chain" id="PRO_5011439842" evidence="3">
    <location>
        <begin position="27"/>
        <end position="392"/>
    </location>
</feature>
<reference evidence="6" key="1">
    <citation type="submission" date="2016-10" db="EMBL/GenBank/DDBJ databases">
        <authorList>
            <person name="Varghese N."/>
            <person name="Submissions S."/>
        </authorList>
    </citation>
    <scope>NUCLEOTIDE SEQUENCE [LARGE SCALE GENOMIC DNA]</scope>
    <source>
        <strain evidence="6">Jip14</strain>
    </source>
</reference>
<dbReference type="SUPFAM" id="SSF111369">
    <property type="entry name" value="HlyD-like secretion proteins"/>
    <property type="match status" value="1"/>
</dbReference>
<protein>
    <submittedName>
        <fullName evidence="5">Membrane fusion protein, cobalt-zinc-cadmium efflux system</fullName>
    </submittedName>
</protein>
<dbReference type="InterPro" id="IPR006143">
    <property type="entry name" value="RND_pump_MFP"/>
</dbReference>
<dbReference type="GO" id="GO:0022857">
    <property type="term" value="F:transmembrane transporter activity"/>
    <property type="evidence" value="ECO:0007669"/>
    <property type="project" value="InterPro"/>
</dbReference>
<keyword evidence="6" id="KW-1185">Reference proteome</keyword>
<accession>A0A1H7F8P8</accession>
<dbReference type="Gene3D" id="2.40.420.20">
    <property type="match status" value="1"/>
</dbReference>
<dbReference type="NCBIfam" id="TIGR01730">
    <property type="entry name" value="RND_mfp"/>
    <property type="match status" value="1"/>
</dbReference>
<keyword evidence="3" id="KW-0732">Signal</keyword>
<gene>
    <name evidence="5" type="ORF">SAMN05421740_101166</name>
</gene>
<dbReference type="GO" id="GO:0015679">
    <property type="term" value="P:plasma membrane copper ion transport"/>
    <property type="evidence" value="ECO:0007669"/>
    <property type="project" value="TreeGrafter"/>
</dbReference>
<feature type="signal peptide" evidence="3">
    <location>
        <begin position="1"/>
        <end position="26"/>
    </location>
</feature>
<dbReference type="Proteomes" id="UP000198916">
    <property type="component" value="Unassembled WGS sequence"/>
</dbReference>
<dbReference type="AlphaFoldDB" id="A0A1H7F8P8"/>
<evidence type="ECO:0000313" key="5">
    <source>
        <dbReference type="EMBL" id="SEK19595.1"/>
    </source>
</evidence>
<keyword evidence="2" id="KW-0813">Transport</keyword>
<dbReference type="EMBL" id="FNZR01000001">
    <property type="protein sequence ID" value="SEK19595.1"/>
    <property type="molecule type" value="Genomic_DNA"/>
</dbReference>
<evidence type="ECO:0000256" key="2">
    <source>
        <dbReference type="ARBA" id="ARBA00022448"/>
    </source>
</evidence>
<dbReference type="OrthoDB" id="9814657at2"/>
<dbReference type="PANTHER" id="PTHR30097">
    <property type="entry name" value="CATION EFFLUX SYSTEM PROTEIN CUSB"/>
    <property type="match status" value="1"/>
</dbReference>